<dbReference type="Proteomes" id="UP000438914">
    <property type="component" value="Unassembled WGS sequence"/>
</dbReference>
<dbReference type="AlphaFoldDB" id="A0A7K0KHE0"/>
<organism evidence="2 3">
    <name type="scientific">Hallella mizrahii</name>
    <dbReference type="NCBI Taxonomy" id="2606637"/>
    <lineage>
        <taxon>Bacteria</taxon>
        <taxon>Pseudomonadati</taxon>
        <taxon>Bacteroidota</taxon>
        <taxon>Bacteroidia</taxon>
        <taxon>Bacteroidales</taxon>
        <taxon>Prevotellaceae</taxon>
        <taxon>Hallella</taxon>
    </lineage>
</organism>
<dbReference type="RefSeq" id="WP_154534860.1">
    <property type="nucleotide sequence ID" value="NZ_VUNG01000033.1"/>
</dbReference>
<sequence length="430" mass="49755">MIQEFKIKNYKSFRDEVTLSFEATKETTFENTQVVEVANGVRLLRLALIYGANASGKSNLLEAFDYLRRFWFMRHDDMDEPTGTVPFLLDSETPSLPSEFSLKFYIGSTRYWYVLSLDTHHVVSEKLYYYKSVQPTMLFTRVYKNGQSVVKFNPAVLKVSSAVIDEITIKCLPNMSFFAARNMVNCSLGPIDEARDWMRRHTMPLIDPRTLMSNYAGRKMMEDARMKKYILDFIHRADYNITDVSVEKKVEPIPTDFRDFLLNEGDLSKEDKKKLQGKPVYDRVDTNFEHTVKNARGVEKYTLSNEMQSQGTRRTFGIEAAIYQALANDEFLAIDEIEASLHPELIEFILEQFLKEQSRSQLLVTTHYDPLLNTIDDLICKDSIWFTEKGEDGSSELYSLSDFKGLNKIHSFQKSYRNGRFGALPNIQAL</sequence>
<dbReference type="Pfam" id="PF13304">
    <property type="entry name" value="AAA_21"/>
    <property type="match status" value="2"/>
</dbReference>
<dbReference type="Gene3D" id="3.40.50.300">
    <property type="entry name" value="P-loop containing nucleotide triphosphate hydrolases"/>
    <property type="match status" value="2"/>
</dbReference>
<reference evidence="2 3" key="1">
    <citation type="submission" date="2019-08" db="EMBL/GenBank/DDBJ databases">
        <title>In-depth cultivation of the pig gut microbiome towards novel bacterial diversity and tailored functional studies.</title>
        <authorList>
            <person name="Wylensek D."/>
            <person name="Hitch T.C.A."/>
            <person name="Clavel T."/>
        </authorList>
    </citation>
    <scope>NUCLEOTIDE SEQUENCE [LARGE SCALE GENOMIC DNA]</scope>
    <source>
        <strain evidence="2 3">LKV-178-WT-2A</strain>
    </source>
</reference>
<evidence type="ECO:0000313" key="2">
    <source>
        <dbReference type="EMBL" id="MST85274.1"/>
    </source>
</evidence>
<name>A0A7K0KHE0_9BACT</name>
<protein>
    <submittedName>
        <fullName evidence="2">AAA family ATPase</fullName>
    </submittedName>
</protein>
<dbReference type="PANTHER" id="PTHR40396">
    <property type="entry name" value="ATPASE-LIKE PROTEIN"/>
    <property type="match status" value="1"/>
</dbReference>
<feature type="domain" description="ATPase AAA-type core" evidence="1">
    <location>
        <begin position="47"/>
        <end position="139"/>
    </location>
</feature>
<dbReference type="InterPro" id="IPR027417">
    <property type="entry name" value="P-loop_NTPase"/>
</dbReference>
<dbReference type="SUPFAM" id="SSF52540">
    <property type="entry name" value="P-loop containing nucleoside triphosphate hydrolases"/>
    <property type="match status" value="1"/>
</dbReference>
<evidence type="ECO:0000259" key="1">
    <source>
        <dbReference type="Pfam" id="PF13304"/>
    </source>
</evidence>
<dbReference type="InterPro" id="IPR003959">
    <property type="entry name" value="ATPase_AAA_core"/>
</dbReference>
<evidence type="ECO:0000313" key="3">
    <source>
        <dbReference type="Proteomes" id="UP000438914"/>
    </source>
</evidence>
<dbReference type="GO" id="GO:0016887">
    <property type="term" value="F:ATP hydrolysis activity"/>
    <property type="evidence" value="ECO:0007669"/>
    <property type="project" value="InterPro"/>
</dbReference>
<comment type="caution">
    <text evidence="2">The sequence shown here is derived from an EMBL/GenBank/DDBJ whole genome shotgun (WGS) entry which is preliminary data.</text>
</comment>
<dbReference type="EMBL" id="VUNG01000033">
    <property type="protein sequence ID" value="MST85274.1"/>
    <property type="molecule type" value="Genomic_DNA"/>
</dbReference>
<accession>A0A7K0KHE0</accession>
<keyword evidence="3" id="KW-1185">Reference proteome</keyword>
<feature type="domain" description="ATPase AAA-type core" evidence="1">
    <location>
        <begin position="229"/>
        <end position="368"/>
    </location>
</feature>
<proteinExistence type="predicted"/>
<gene>
    <name evidence="2" type="ORF">FYJ73_11460</name>
</gene>
<dbReference type="GO" id="GO:0005524">
    <property type="term" value="F:ATP binding"/>
    <property type="evidence" value="ECO:0007669"/>
    <property type="project" value="InterPro"/>
</dbReference>
<dbReference type="PANTHER" id="PTHR40396:SF1">
    <property type="entry name" value="ATPASE AAA-TYPE CORE DOMAIN-CONTAINING PROTEIN"/>
    <property type="match status" value="1"/>
</dbReference>